<dbReference type="Pfam" id="PF02518">
    <property type="entry name" value="HATPase_c"/>
    <property type="match status" value="1"/>
</dbReference>
<dbReference type="Pfam" id="PF07495">
    <property type="entry name" value="Y_Y_Y"/>
    <property type="match status" value="1"/>
</dbReference>
<comment type="catalytic activity">
    <reaction evidence="1">
        <text>ATP + protein L-histidine = ADP + protein N-phospho-L-histidine.</text>
        <dbReference type="EC" id="2.7.13.3"/>
    </reaction>
</comment>
<dbReference type="SUPFAM" id="SSF47384">
    <property type="entry name" value="Homodimeric domain of signal transducing histidine kinase"/>
    <property type="match status" value="1"/>
</dbReference>
<accession>A0ABT3CUR9</accession>
<keyword evidence="4" id="KW-0805">Transcription regulation</keyword>
<feature type="domain" description="HTH araC/xylS-type" evidence="8">
    <location>
        <begin position="1270"/>
        <end position="1369"/>
    </location>
</feature>
<dbReference type="PRINTS" id="PR00344">
    <property type="entry name" value="BCTRLSENSOR"/>
</dbReference>
<evidence type="ECO:0000256" key="1">
    <source>
        <dbReference type="ARBA" id="ARBA00000085"/>
    </source>
</evidence>
<dbReference type="Gene3D" id="2.130.10.10">
    <property type="entry name" value="YVTN repeat-like/Quinoprotein amine dehydrogenase"/>
    <property type="match status" value="2"/>
</dbReference>
<evidence type="ECO:0000256" key="3">
    <source>
        <dbReference type="ARBA" id="ARBA00022553"/>
    </source>
</evidence>
<evidence type="ECO:0000313" key="11">
    <source>
        <dbReference type="EMBL" id="MCV9387423.1"/>
    </source>
</evidence>
<evidence type="ECO:0000256" key="5">
    <source>
        <dbReference type="ARBA" id="ARBA00023163"/>
    </source>
</evidence>
<dbReference type="Gene3D" id="2.60.40.10">
    <property type="entry name" value="Immunoglobulins"/>
    <property type="match status" value="1"/>
</dbReference>
<dbReference type="InterPro" id="IPR036097">
    <property type="entry name" value="HisK_dim/P_sf"/>
</dbReference>
<dbReference type="Pfam" id="PF07494">
    <property type="entry name" value="Reg_prop"/>
    <property type="match status" value="5"/>
</dbReference>
<feature type="modified residue" description="4-aspartylphosphate" evidence="6">
    <location>
        <position position="1171"/>
    </location>
</feature>
<dbReference type="InterPro" id="IPR004358">
    <property type="entry name" value="Sig_transdc_His_kin-like_C"/>
</dbReference>
<feature type="domain" description="Histidine kinase" evidence="9">
    <location>
        <begin position="838"/>
        <end position="1072"/>
    </location>
</feature>
<dbReference type="SUPFAM" id="SSF101898">
    <property type="entry name" value="NHL repeat"/>
    <property type="match status" value="1"/>
</dbReference>
<protein>
    <recommendedName>
        <fullName evidence="2">histidine kinase</fullName>
        <ecNumber evidence="2">2.7.13.3</ecNumber>
    </recommendedName>
</protein>
<dbReference type="SMART" id="SM00448">
    <property type="entry name" value="REC"/>
    <property type="match status" value="1"/>
</dbReference>
<keyword evidence="12" id="KW-1185">Reference proteome</keyword>
<evidence type="ECO:0000259" key="9">
    <source>
        <dbReference type="PROSITE" id="PS50109"/>
    </source>
</evidence>
<dbReference type="Pfam" id="PF00512">
    <property type="entry name" value="HisKA"/>
    <property type="match status" value="1"/>
</dbReference>
<organism evidence="11 12">
    <name type="scientific">Reichenbachiella ulvae</name>
    <dbReference type="NCBI Taxonomy" id="2980104"/>
    <lineage>
        <taxon>Bacteria</taxon>
        <taxon>Pseudomonadati</taxon>
        <taxon>Bacteroidota</taxon>
        <taxon>Cytophagia</taxon>
        <taxon>Cytophagales</taxon>
        <taxon>Reichenbachiellaceae</taxon>
        <taxon>Reichenbachiella</taxon>
    </lineage>
</organism>
<dbReference type="CDD" id="cd00082">
    <property type="entry name" value="HisKA"/>
    <property type="match status" value="1"/>
</dbReference>
<evidence type="ECO:0000256" key="6">
    <source>
        <dbReference type="PROSITE-ProRule" id="PRU00169"/>
    </source>
</evidence>
<dbReference type="InterPro" id="IPR001789">
    <property type="entry name" value="Sig_transdc_resp-reg_receiver"/>
</dbReference>
<dbReference type="InterPro" id="IPR011123">
    <property type="entry name" value="Y_Y_Y"/>
</dbReference>
<dbReference type="PROSITE" id="PS50109">
    <property type="entry name" value="HIS_KIN"/>
    <property type="match status" value="1"/>
</dbReference>
<dbReference type="SMART" id="SM00387">
    <property type="entry name" value="HATPase_c"/>
    <property type="match status" value="1"/>
</dbReference>
<dbReference type="Pfam" id="PF12833">
    <property type="entry name" value="HTH_18"/>
    <property type="match status" value="1"/>
</dbReference>
<name>A0ABT3CUR9_9BACT</name>
<evidence type="ECO:0000259" key="10">
    <source>
        <dbReference type="PROSITE" id="PS50110"/>
    </source>
</evidence>
<dbReference type="InterPro" id="IPR013783">
    <property type="entry name" value="Ig-like_fold"/>
</dbReference>
<dbReference type="SUPFAM" id="SSF63829">
    <property type="entry name" value="Calcium-dependent phosphotriesterase"/>
    <property type="match status" value="2"/>
</dbReference>
<dbReference type="SUPFAM" id="SSF46689">
    <property type="entry name" value="Homeodomain-like"/>
    <property type="match status" value="2"/>
</dbReference>
<dbReference type="SMART" id="SM00388">
    <property type="entry name" value="HisKA"/>
    <property type="match status" value="1"/>
</dbReference>
<keyword evidence="7" id="KW-0812">Transmembrane</keyword>
<dbReference type="EMBL" id="JAOYOD010000001">
    <property type="protein sequence ID" value="MCV9387423.1"/>
    <property type="molecule type" value="Genomic_DNA"/>
</dbReference>
<dbReference type="InterPro" id="IPR018060">
    <property type="entry name" value="HTH_AraC"/>
</dbReference>
<dbReference type="PROSITE" id="PS01124">
    <property type="entry name" value="HTH_ARAC_FAMILY_2"/>
    <property type="match status" value="1"/>
</dbReference>
<dbReference type="InterPro" id="IPR003661">
    <property type="entry name" value="HisK_dim/P_dom"/>
</dbReference>
<comment type="caution">
    <text evidence="11">The sequence shown here is derived from an EMBL/GenBank/DDBJ whole genome shotgun (WGS) entry which is preliminary data.</text>
</comment>
<dbReference type="SUPFAM" id="SSF55874">
    <property type="entry name" value="ATPase domain of HSP90 chaperone/DNA topoisomerase II/histidine kinase"/>
    <property type="match status" value="1"/>
</dbReference>
<dbReference type="CDD" id="cd17574">
    <property type="entry name" value="REC_OmpR"/>
    <property type="match status" value="1"/>
</dbReference>
<dbReference type="Gene3D" id="1.10.287.130">
    <property type="match status" value="1"/>
</dbReference>
<evidence type="ECO:0000313" key="12">
    <source>
        <dbReference type="Proteomes" id="UP001300692"/>
    </source>
</evidence>
<dbReference type="Proteomes" id="UP001300692">
    <property type="component" value="Unassembled WGS sequence"/>
</dbReference>
<keyword evidence="7" id="KW-1133">Transmembrane helix</keyword>
<evidence type="ECO:0000256" key="7">
    <source>
        <dbReference type="SAM" id="Phobius"/>
    </source>
</evidence>
<feature type="domain" description="Response regulatory" evidence="10">
    <location>
        <begin position="1123"/>
        <end position="1238"/>
    </location>
</feature>
<proteinExistence type="predicted"/>
<dbReference type="InterPro" id="IPR011006">
    <property type="entry name" value="CheY-like_superfamily"/>
</dbReference>
<dbReference type="InterPro" id="IPR015943">
    <property type="entry name" value="WD40/YVTN_repeat-like_dom_sf"/>
</dbReference>
<dbReference type="Gene3D" id="1.10.10.60">
    <property type="entry name" value="Homeodomain-like"/>
    <property type="match status" value="2"/>
</dbReference>
<evidence type="ECO:0000256" key="2">
    <source>
        <dbReference type="ARBA" id="ARBA00012438"/>
    </source>
</evidence>
<dbReference type="EC" id="2.7.13.3" evidence="2"/>
<dbReference type="RefSeq" id="WP_264138245.1">
    <property type="nucleotide sequence ID" value="NZ_JAOYOD010000001.1"/>
</dbReference>
<keyword evidence="3 6" id="KW-0597">Phosphoprotein</keyword>
<sequence length="1371" mass="158397">MRFLLLMIAMIQVVVPITARPIDAKKIKKIGMQEGLSLNSALCIIQDHQGIIWIGTSDGLNKFNGLDNEIFKYNFDDSLSISNNQINCLFEDSKKNIWIGTANGLNRLNKDESFTKYFADNSSLSIPNRYVKCIAETRDGRIWIGTPEGLSIYDPKNNQMERRRIKEIASNTNNIISLFNDLENRLWVCTKGGLFLVTPEDQFEKVTIDAKLENNKDEFELRNLTQQGNGNYWLASENHGLFNFEFDDEKTIQVRQFNIKNSNLVSDHIRKLKVIDDNQIWCATLDGLGYWNADQSSFHEVNWEGLSESSFHDILVDSNEGIWVTSYLDGAVYYHRQNNLFPHIKESKIDAHGLNDNSITGFLDDGPNGYWVSTGNGGLNYYDQSKGIFEHFTKNEISLTNNIKSLTYDNQKNIWLGTFNGLVYFDRGNYRFEYYQHDQNDQNSLNNNQIHAVHVDENDLLWLGTNGGGIQTFDRTKNTFDSVYTAYYNIRTIYEDSHNRIWVGSTGQLECIDRITKKLINIDAMLAPFKSKLTYVNCIMEDSHGRLLIGTQNNGLFVLDDQKISWFNINNGLISNTINSIEEGDSSRFWISSNNGLTRILLPKTLPDGLELTSINYGMSHGLQSLQFEPNSSMKTTDGRLFFGGINGYNAFYPQAIDKRHYFPPVVLSELNITNDQSLNQSFSYPIHQLEKDSIITLNYDQRNLLLRFAGVNYINPEKIHYRYSLNKSEDNWIDLQNQRTLNITYLPIGDHELKIKASTEPDQWGVEYTSIRFRVLPPFWKTWWAYTFYILLLSVLLYLFFNLSMKWAKMKSNLSMEQFQREKEHELNETKLRFFTDMSHELRTPLTLILAPVENLMEQSGISDRFKNQLAMIQRNGNRMTQLINQLLDFRKLETGNANLRVAKGNLIAFLKEICLAFDGIAENKNINFQFSANQDKLPIWFDRDKIEIVFFNLLSNAFKYTPEGGDIKLEISEVDSKDLPSGIKHGSKQKGVKISITDSGLGISQQDIENIFERYFSKKGNLENHQTGIGLELSKRMIQLHKGQILVQSQEETKEYNGFTTFIIYLLQGNKHFEKEDLITDFKNSEDVSQYTRDFIQREKEMDLQALSEEKVWNRQTNKKTILVIEDNYEVRKFITELLSKNFSIIESENGREGLEKALEHGPDMIISDVMMPEMNGIDLCKKVKQDTRISHTPVILLTARTAITFKYEGFETGADEYITKPFSANYLLLRVNNLLEQRERLQRHFQSMNLLQPAELSVTSVDEKLLKKAIDYISKNLSNTNITVNELSHELGLSRVHFYRKMKALTNMTAVEFIRSIRLKTACQLLEQGKFNIKEVKNLVGFEDADYFRKCFKEAYGMTPSEYSKTHA</sequence>
<evidence type="ECO:0000259" key="8">
    <source>
        <dbReference type="PROSITE" id="PS01124"/>
    </source>
</evidence>
<dbReference type="InterPro" id="IPR011110">
    <property type="entry name" value="Reg_prop"/>
</dbReference>
<reference evidence="11 12" key="1">
    <citation type="submission" date="2022-10" db="EMBL/GenBank/DDBJ databases">
        <title>Comparative genomics and taxonomic characterization of three novel marine species of genus Reichenbachiella exhibiting antioxidant and polysaccharide degradation activities.</title>
        <authorList>
            <person name="Muhammad N."/>
            <person name="Lee Y.-J."/>
            <person name="Ko J."/>
            <person name="Kim S.-G."/>
        </authorList>
    </citation>
    <scope>NUCLEOTIDE SEQUENCE [LARGE SCALE GENOMIC DNA]</scope>
    <source>
        <strain evidence="11 12">ABR2-5</strain>
    </source>
</reference>
<dbReference type="PANTHER" id="PTHR43547:SF2">
    <property type="entry name" value="HYBRID SIGNAL TRANSDUCTION HISTIDINE KINASE C"/>
    <property type="match status" value="1"/>
</dbReference>
<dbReference type="InterPro" id="IPR005467">
    <property type="entry name" value="His_kinase_dom"/>
</dbReference>
<keyword evidence="5" id="KW-0804">Transcription</keyword>
<gene>
    <name evidence="11" type="ORF">N7U62_12155</name>
</gene>
<dbReference type="InterPro" id="IPR009057">
    <property type="entry name" value="Homeodomain-like_sf"/>
</dbReference>
<keyword evidence="7" id="KW-0472">Membrane</keyword>
<evidence type="ECO:0000256" key="4">
    <source>
        <dbReference type="ARBA" id="ARBA00023015"/>
    </source>
</evidence>
<dbReference type="InterPro" id="IPR036890">
    <property type="entry name" value="HATPase_C_sf"/>
</dbReference>
<dbReference type="Pfam" id="PF00072">
    <property type="entry name" value="Response_reg"/>
    <property type="match status" value="1"/>
</dbReference>
<dbReference type="InterPro" id="IPR003594">
    <property type="entry name" value="HATPase_dom"/>
</dbReference>
<dbReference type="Gene3D" id="3.40.50.2300">
    <property type="match status" value="1"/>
</dbReference>
<dbReference type="PANTHER" id="PTHR43547">
    <property type="entry name" value="TWO-COMPONENT HISTIDINE KINASE"/>
    <property type="match status" value="1"/>
</dbReference>
<dbReference type="PROSITE" id="PS50110">
    <property type="entry name" value="RESPONSE_REGULATORY"/>
    <property type="match status" value="1"/>
</dbReference>
<feature type="transmembrane region" description="Helical" evidence="7">
    <location>
        <begin position="784"/>
        <end position="802"/>
    </location>
</feature>
<dbReference type="SUPFAM" id="SSF52172">
    <property type="entry name" value="CheY-like"/>
    <property type="match status" value="1"/>
</dbReference>
<dbReference type="Gene3D" id="3.30.565.10">
    <property type="entry name" value="Histidine kinase-like ATPase, C-terminal domain"/>
    <property type="match status" value="1"/>
</dbReference>
<dbReference type="SMART" id="SM00342">
    <property type="entry name" value="HTH_ARAC"/>
    <property type="match status" value="1"/>
</dbReference>